<evidence type="ECO:0000256" key="4">
    <source>
        <dbReference type="ARBA" id="ARBA00022692"/>
    </source>
</evidence>
<dbReference type="RefSeq" id="WP_296939254.1">
    <property type="nucleotide sequence ID" value="NZ_LT599032.1"/>
</dbReference>
<keyword evidence="7" id="KW-0653">Protein transport</keyword>
<proteinExistence type="inferred from homology"/>
<organism evidence="8">
    <name type="scientific">uncultured Dysgonomonas sp</name>
    <dbReference type="NCBI Taxonomy" id="206096"/>
    <lineage>
        <taxon>Bacteria</taxon>
        <taxon>Pseudomonadati</taxon>
        <taxon>Bacteroidota</taxon>
        <taxon>Bacteroidia</taxon>
        <taxon>Bacteroidales</taxon>
        <taxon>Dysgonomonadaceae</taxon>
        <taxon>Dysgonomonas</taxon>
        <taxon>environmental samples</taxon>
    </lineage>
</organism>
<dbReference type="GO" id="GO:0022857">
    <property type="term" value="F:transmembrane transporter activity"/>
    <property type="evidence" value="ECO:0007669"/>
    <property type="project" value="InterPro"/>
</dbReference>
<keyword evidence="6" id="KW-0472">Membrane</keyword>
<evidence type="ECO:0008006" key="9">
    <source>
        <dbReference type="Google" id="ProtNLM"/>
    </source>
</evidence>
<comment type="subcellular location">
    <subcellularLocation>
        <location evidence="1">Cell membrane</location>
        <topology evidence="1">Single-pass membrane protein</topology>
    </subcellularLocation>
    <subcellularLocation>
        <location evidence="7">Cell membrane</location>
        <topology evidence="7">Single-pass type II membrane protein</topology>
    </subcellularLocation>
</comment>
<keyword evidence="4 7" id="KW-0812">Transmembrane</keyword>
<dbReference type="GO" id="GO:0005886">
    <property type="term" value="C:plasma membrane"/>
    <property type="evidence" value="ECO:0007669"/>
    <property type="project" value="UniProtKB-SubCell"/>
</dbReference>
<evidence type="ECO:0000256" key="2">
    <source>
        <dbReference type="ARBA" id="ARBA00005811"/>
    </source>
</evidence>
<keyword evidence="7" id="KW-0813">Transport</keyword>
<evidence type="ECO:0000256" key="5">
    <source>
        <dbReference type="ARBA" id="ARBA00022989"/>
    </source>
</evidence>
<dbReference type="PANTHER" id="PTHR30558">
    <property type="entry name" value="EXBD MEMBRANE COMPONENT OF PMF-DRIVEN MACROMOLECULE IMPORT SYSTEM"/>
    <property type="match status" value="1"/>
</dbReference>
<evidence type="ECO:0000256" key="7">
    <source>
        <dbReference type="RuleBase" id="RU003879"/>
    </source>
</evidence>
<dbReference type="GO" id="GO:0015031">
    <property type="term" value="P:protein transport"/>
    <property type="evidence" value="ECO:0007669"/>
    <property type="project" value="UniProtKB-KW"/>
</dbReference>
<sequence>MGKIKVKKQSTFIDMTAMSDVTVLLLTFFMLTATFLPKEPVQVLTPASVSERKVSEYNVLTILIDTEGRVFLNLDDANTKKSVLQLMGQDYGITFNDKQVRSFVEQSHIGVPMSRMSAFLDKSLSAQDDEIKKMGVPTDSTNNQLTRWVKHAREIGGENLQIAIKSDQTTPYPEVDKVMKILVAMKENRYSLVTTLKKMPEGL</sequence>
<evidence type="ECO:0000256" key="6">
    <source>
        <dbReference type="ARBA" id="ARBA00023136"/>
    </source>
</evidence>
<dbReference type="AlphaFoldDB" id="A0A212J767"/>
<name>A0A212J767_9BACT</name>
<accession>A0A212J767</accession>
<evidence type="ECO:0000256" key="3">
    <source>
        <dbReference type="ARBA" id="ARBA00022475"/>
    </source>
</evidence>
<keyword evidence="5" id="KW-1133">Transmembrane helix</keyword>
<dbReference type="Pfam" id="PF02472">
    <property type="entry name" value="ExbD"/>
    <property type="match status" value="1"/>
</dbReference>
<evidence type="ECO:0000256" key="1">
    <source>
        <dbReference type="ARBA" id="ARBA00004162"/>
    </source>
</evidence>
<reference evidence="8" key="1">
    <citation type="submission" date="2016-04" db="EMBL/GenBank/DDBJ databases">
        <authorList>
            <person name="Evans L.H."/>
            <person name="Alamgir A."/>
            <person name="Owens N."/>
            <person name="Weber N.D."/>
            <person name="Virtaneva K."/>
            <person name="Barbian K."/>
            <person name="Babar A."/>
            <person name="Rosenke K."/>
        </authorList>
    </citation>
    <scope>NUCLEOTIDE SEQUENCE</scope>
    <source>
        <strain evidence="8">86-1</strain>
    </source>
</reference>
<evidence type="ECO:0000313" key="8">
    <source>
        <dbReference type="EMBL" id="SBV95280.1"/>
    </source>
</evidence>
<protein>
    <recommendedName>
        <fullName evidence="9">Biopolymer transporter ExbD</fullName>
    </recommendedName>
</protein>
<dbReference type="EMBL" id="FLUM01000001">
    <property type="protein sequence ID" value="SBV95280.1"/>
    <property type="molecule type" value="Genomic_DNA"/>
</dbReference>
<keyword evidence="3" id="KW-1003">Cell membrane</keyword>
<gene>
    <name evidence="8" type="ORF">KL86DYS1_11351</name>
</gene>
<dbReference type="InterPro" id="IPR003400">
    <property type="entry name" value="ExbD"/>
</dbReference>
<dbReference type="PANTHER" id="PTHR30558:SF3">
    <property type="entry name" value="BIOPOLYMER TRANSPORT PROTEIN EXBD-RELATED"/>
    <property type="match status" value="1"/>
</dbReference>
<comment type="similarity">
    <text evidence="2 7">Belongs to the ExbD/TolR family.</text>
</comment>